<feature type="coiled-coil region" evidence="1">
    <location>
        <begin position="28"/>
        <end position="55"/>
    </location>
</feature>
<proteinExistence type="predicted"/>
<gene>
    <name evidence="2" type="ORF">K9B37_13645</name>
</gene>
<sequence>MAFDPFDEETRLRPTGHEFGQDLSKLSIDEIDDRIAMLEREISRLQEARRGKENSLAAASAFFKLGSS</sequence>
<keyword evidence="3" id="KW-1185">Reference proteome</keyword>
<dbReference type="EMBL" id="JAIRBM010000009">
    <property type="protein sequence ID" value="MBZ6077320.1"/>
    <property type="molecule type" value="Genomic_DNA"/>
</dbReference>
<evidence type="ECO:0000313" key="3">
    <source>
        <dbReference type="Proteomes" id="UP000704176"/>
    </source>
</evidence>
<evidence type="ECO:0000256" key="1">
    <source>
        <dbReference type="SAM" id="Coils"/>
    </source>
</evidence>
<dbReference type="Pfam" id="PF06698">
    <property type="entry name" value="DUF1192"/>
    <property type="match status" value="1"/>
</dbReference>
<dbReference type="InterPro" id="IPR009579">
    <property type="entry name" value="DUF1192"/>
</dbReference>
<dbReference type="Proteomes" id="UP000704176">
    <property type="component" value="Unassembled WGS sequence"/>
</dbReference>
<protein>
    <submittedName>
        <fullName evidence="2">DUF1192 domain-containing protein</fullName>
    </submittedName>
</protein>
<dbReference type="RefSeq" id="WP_224313654.1">
    <property type="nucleotide sequence ID" value="NZ_JAIRBM010000009.1"/>
</dbReference>
<name>A0ABS7VQD6_9HYPH</name>
<accession>A0ABS7VQD6</accession>
<evidence type="ECO:0000313" key="2">
    <source>
        <dbReference type="EMBL" id="MBZ6077320.1"/>
    </source>
</evidence>
<comment type="caution">
    <text evidence="2">The sequence shown here is derived from an EMBL/GenBank/DDBJ whole genome shotgun (WGS) entry which is preliminary data.</text>
</comment>
<keyword evidence="1" id="KW-0175">Coiled coil</keyword>
<reference evidence="2 3" key="1">
    <citation type="submission" date="2021-09" db="EMBL/GenBank/DDBJ databases">
        <title>The complete genome sequence of a new microorganism.</title>
        <authorList>
            <person name="Zi Z."/>
        </authorList>
    </citation>
    <scope>NUCLEOTIDE SEQUENCE [LARGE SCALE GENOMIC DNA]</scope>
    <source>
        <strain evidence="2 3">WGZ8</strain>
    </source>
</reference>
<organism evidence="2 3">
    <name type="scientific">Microvirga puerhi</name>
    <dbReference type="NCBI Taxonomy" id="2876078"/>
    <lineage>
        <taxon>Bacteria</taxon>
        <taxon>Pseudomonadati</taxon>
        <taxon>Pseudomonadota</taxon>
        <taxon>Alphaproteobacteria</taxon>
        <taxon>Hyphomicrobiales</taxon>
        <taxon>Methylobacteriaceae</taxon>
        <taxon>Microvirga</taxon>
    </lineage>
</organism>